<evidence type="ECO:0000256" key="1">
    <source>
        <dbReference type="ARBA" id="ARBA00006540"/>
    </source>
</evidence>
<protein>
    <recommendedName>
        <fullName evidence="6 7">Large ribosomal subunit protein uL3</fullName>
    </recommendedName>
</protein>
<accession>A0A1T4SAP2</accession>
<dbReference type="GO" id="GO:0003735">
    <property type="term" value="F:structural constituent of ribosome"/>
    <property type="evidence" value="ECO:0007669"/>
    <property type="project" value="UniProtKB-UniRule"/>
</dbReference>
<dbReference type="InterPro" id="IPR019927">
    <property type="entry name" value="Ribosomal_uL3_bac/org-type"/>
</dbReference>
<organism evidence="10 11">
    <name type="scientific">Carboxydocella sporoproducens DSM 16521</name>
    <dbReference type="NCBI Taxonomy" id="1121270"/>
    <lineage>
        <taxon>Bacteria</taxon>
        <taxon>Bacillati</taxon>
        <taxon>Bacillota</taxon>
        <taxon>Clostridia</taxon>
        <taxon>Eubacteriales</taxon>
        <taxon>Clostridiales Family XVI. Incertae Sedis</taxon>
        <taxon>Carboxydocella</taxon>
    </lineage>
</organism>
<dbReference type="GO" id="GO:0022625">
    <property type="term" value="C:cytosolic large ribosomal subunit"/>
    <property type="evidence" value="ECO:0007669"/>
    <property type="project" value="TreeGrafter"/>
</dbReference>
<comment type="function">
    <text evidence="7 9">One of the primary rRNA binding proteins, it binds directly near the 3'-end of the 23S rRNA, where it nucleates assembly of the 50S subunit.</text>
</comment>
<evidence type="ECO:0000256" key="6">
    <source>
        <dbReference type="ARBA" id="ARBA00035243"/>
    </source>
</evidence>
<keyword evidence="2 7" id="KW-0699">rRNA-binding</keyword>
<dbReference type="HAMAP" id="MF_01325_B">
    <property type="entry name" value="Ribosomal_uL3_B"/>
    <property type="match status" value="1"/>
</dbReference>
<dbReference type="Gene3D" id="2.40.30.10">
    <property type="entry name" value="Translation factors"/>
    <property type="match status" value="1"/>
</dbReference>
<dbReference type="NCBIfam" id="TIGR03625">
    <property type="entry name" value="L3_bact"/>
    <property type="match status" value="1"/>
</dbReference>
<proteinExistence type="inferred from homology"/>
<evidence type="ECO:0000313" key="10">
    <source>
        <dbReference type="EMBL" id="SKA25282.1"/>
    </source>
</evidence>
<evidence type="ECO:0000256" key="7">
    <source>
        <dbReference type="HAMAP-Rule" id="MF_01325"/>
    </source>
</evidence>
<evidence type="ECO:0000256" key="8">
    <source>
        <dbReference type="RuleBase" id="RU003905"/>
    </source>
</evidence>
<dbReference type="AlphaFoldDB" id="A0A1T4SAP2"/>
<gene>
    <name evidence="7" type="primary">rplC</name>
    <name evidence="10" type="ORF">SAMN02745885_02563</name>
</gene>
<evidence type="ECO:0000256" key="2">
    <source>
        <dbReference type="ARBA" id="ARBA00022730"/>
    </source>
</evidence>
<keyword evidence="3 7" id="KW-0694">RNA-binding</keyword>
<dbReference type="Proteomes" id="UP000189933">
    <property type="component" value="Unassembled WGS sequence"/>
</dbReference>
<keyword evidence="11" id="KW-1185">Reference proteome</keyword>
<keyword evidence="5 7" id="KW-0687">Ribonucleoprotein</keyword>
<evidence type="ECO:0000256" key="4">
    <source>
        <dbReference type="ARBA" id="ARBA00022980"/>
    </source>
</evidence>
<dbReference type="GO" id="GO:0006412">
    <property type="term" value="P:translation"/>
    <property type="evidence" value="ECO:0007669"/>
    <property type="project" value="UniProtKB-UniRule"/>
</dbReference>
<dbReference type="InterPro" id="IPR009000">
    <property type="entry name" value="Transl_B-barrel_sf"/>
</dbReference>
<evidence type="ECO:0000313" key="11">
    <source>
        <dbReference type="Proteomes" id="UP000189933"/>
    </source>
</evidence>
<dbReference type="EMBL" id="FUXM01000048">
    <property type="protein sequence ID" value="SKA25282.1"/>
    <property type="molecule type" value="Genomic_DNA"/>
</dbReference>
<sequence length="208" mass="22517">MAKGILGRKVGMTQLFTEDGKLIPVTVIEAGPCVVVQKKTVETDGYNAIQVAFGDVKETRVNKPLKGHFAKAGVQPKRYVREFRVDNVDEYQVGQEIFADIFAEGEAVDVTGISKGKGFAGAIKRHGFARGPMAHGSKYHRRVGSLGAKGPARVFKGRPLPGRMGGERVTVQNLQVVKVDRERNLLVIKGSVPGNKNSLLIIKPSVKA</sequence>
<dbReference type="RefSeq" id="WP_078666532.1">
    <property type="nucleotide sequence ID" value="NZ_FUXM01000048.1"/>
</dbReference>
<reference evidence="11" key="1">
    <citation type="submission" date="2017-02" db="EMBL/GenBank/DDBJ databases">
        <authorList>
            <person name="Varghese N."/>
            <person name="Submissions S."/>
        </authorList>
    </citation>
    <scope>NUCLEOTIDE SEQUENCE [LARGE SCALE GENOMIC DNA]</scope>
    <source>
        <strain evidence="11">DSM 16521</strain>
    </source>
</reference>
<comment type="subunit">
    <text evidence="7 9">Part of the 50S ribosomal subunit. Forms a cluster with proteins L14 and L19.</text>
</comment>
<name>A0A1T4SAP2_9FIRM</name>
<keyword evidence="4 7" id="KW-0689">Ribosomal protein</keyword>
<dbReference type="PROSITE" id="PS00474">
    <property type="entry name" value="RIBOSOMAL_L3"/>
    <property type="match status" value="1"/>
</dbReference>
<dbReference type="FunFam" id="3.30.160.810:FF:000001">
    <property type="entry name" value="50S ribosomal protein L3"/>
    <property type="match status" value="1"/>
</dbReference>
<dbReference type="PANTHER" id="PTHR11229:SF16">
    <property type="entry name" value="LARGE RIBOSOMAL SUBUNIT PROTEIN UL3C"/>
    <property type="match status" value="1"/>
</dbReference>
<dbReference type="GO" id="GO:0019843">
    <property type="term" value="F:rRNA binding"/>
    <property type="evidence" value="ECO:0007669"/>
    <property type="project" value="UniProtKB-UniRule"/>
</dbReference>
<evidence type="ECO:0000256" key="5">
    <source>
        <dbReference type="ARBA" id="ARBA00023274"/>
    </source>
</evidence>
<dbReference type="SUPFAM" id="SSF50447">
    <property type="entry name" value="Translation proteins"/>
    <property type="match status" value="1"/>
</dbReference>
<dbReference type="Pfam" id="PF00297">
    <property type="entry name" value="Ribosomal_L3"/>
    <property type="match status" value="1"/>
</dbReference>
<comment type="similarity">
    <text evidence="1 7 8">Belongs to the universal ribosomal protein uL3 family.</text>
</comment>
<dbReference type="InterPro" id="IPR000597">
    <property type="entry name" value="Ribosomal_uL3"/>
</dbReference>
<dbReference type="Gene3D" id="3.30.160.810">
    <property type="match status" value="1"/>
</dbReference>
<dbReference type="InterPro" id="IPR019926">
    <property type="entry name" value="Ribosomal_uL3_CS"/>
</dbReference>
<evidence type="ECO:0000256" key="9">
    <source>
        <dbReference type="RuleBase" id="RU003906"/>
    </source>
</evidence>
<dbReference type="OrthoDB" id="9806135at2"/>
<dbReference type="PANTHER" id="PTHR11229">
    <property type="entry name" value="50S RIBOSOMAL PROTEIN L3"/>
    <property type="match status" value="1"/>
</dbReference>
<evidence type="ECO:0000256" key="3">
    <source>
        <dbReference type="ARBA" id="ARBA00022884"/>
    </source>
</evidence>
<dbReference type="FunFam" id="2.40.30.10:FF:000004">
    <property type="entry name" value="50S ribosomal protein L3"/>
    <property type="match status" value="1"/>
</dbReference>